<dbReference type="GO" id="GO:0016706">
    <property type="term" value="F:2-oxoglutarate-dependent dioxygenase activity"/>
    <property type="evidence" value="ECO:0007669"/>
    <property type="project" value="UniProtKB-ARBA"/>
</dbReference>
<proteinExistence type="predicted"/>
<evidence type="ECO:0000256" key="1">
    <source>
        <dbReference type="ARBA" id="ARBA00001954"/>
    </source>
</evidence>
<evidence type="ECO:0000313" key="2">
    <source>
        <dbReference type="EMBL" id="RKH69154.1"/>
    </source>
</evidence>
<dbReference type="AlphaFoldDB" id="A0A3A8R1I8"/>
<organism evidence="2 3">
    <name type="scientific">Corallococcus llansteffanensis</name>
    <dbReference type="NCBI Taxonomy" id="2316731"/>
    <lineage>
        <taxon>Bacteria</taxon>
        <taxon>Pseudomonadati</taxon>
        <taxon>Myxococcota</taxon>
        <taxon>Myxococcia</taxon>
        <taxon>Myxococcales</taxon>
        <taxon>Cystobacterineae</taxon>
        <taxon>Myxococcaceae</taxon>
        <taxon>Corallococcus</taxon>
    </lineage>
</organism>
<evidence type="ECO:0000313" key="3">
    <source>
        <dbReference type="Proteomes" id="UP000272888"/>
    </source>
</evidence>
<dbReference type="RefSeq" id="WP_120641357.1">
    <property type="nucleotide sequence ID" value="NZ_RAWB01000001.1"/>
</dbReference>
<dbReference type="Pfam" id="PF05721">
    <property type="entry name" value="PhyH"/>
    <property type="match status" value="1"/>
</dbReference>
<reference evidence="3" key="1">
    <citation type="submission" date="2018-09" db="EMBL/GenBank/DDBJ databases">
        <authorList>
            <person name="Livingstone P.G."/>
            <person name="Whitworth D.E."/>
        </authorList>
    </citation>
    <scope>NUCLEOTIDE SEQUENCE [LARGE SCALE GENOMIC DNA]</scope>
    <source>
        <strain evidence="3">CA051B</strain>
    </source>
</reference>
<gene>
    <name evidence="2" type="ORF">D7V93_00065</name>
</gene>
<dbReference type="GO" id="GO:0005506">
    <property type="term" value="F:iron ion binding"/>
    <property type="evidence" value="ECO:0007669"/>
    <property type="project" value="UniProtKB-ARBA"/>
</dbReference>
<name>A0A3A8R1I8_9BACT</name>
<dbReference type="InterPro" id="IPR010092">
    <property type="entry name" value="Chlorin_enz"/>
</dbReference>
<dbReference type="Proteomes" id="UP000272888">
    <property type="component" value="Unassembled WGS sequence"/>
</dbReference>
<dbReference type="InterPro" id="IPR008775">
    <property type="entry name" value="Phytyl_CoA_dOase-like"/>
</dbReference>
<dbReference type="PANTHER" id="PTHR20883:SF48">
    <property type="entry name" value="ECTOINE DIOXYGENASE"/>
    <property type="match status" value="1"/>
</dbReference>
<dbReference type="PANTHER" id="PTHR20883">
    <property type="entry name" value="PHYTANOYL-COA DIOXYGENASE DOMAIN CONTAINING 1"/>
    <property type="match status" value="1"/>
</dbReference>
<comment type="caution">
    <text evidence="2">The sequence shown here is derived from an EMBL/GenBank/DDBJ whole genome shotgun (WGS) entry which is preliminary data.</text>
</comment>
<dbReference type="Gene3D" id="2.60.120.620">
    <property type="entry name" value="q2cbj1_9rhob like domain"/>
    <property type="match status" value="1"/>
</dbReference>
<dbReference type="EMBL" id="RAWB01000001">
    <property type="protein sequence ID" value="RKH69154.1"/>
    <property type="molecule type" value="Genomic_DNA"/>
</dbReference>
<sequence>MSAETRAVVENNVRFDLSDTELASFHKNGYFGPFTIYEPDEMTRIWKQVRRQLFDRSHAAYKLAPDVGPRVSIANYDRHLDVPVLSRHVCLPEISHRLNRILGPDLLCWRSEFFPKYKGDEGTEWHQADTFAHASGKPQLVWPESEEFGGTITIWTAFTEAHEKNGCLRFIPGTHGAETRYYDETKGMKYAPDRNIGIEKDGLRRGFFGYDYRQLQIDPDWKPDESKAVSMVMRPGQAVMFWSTLMHSSFPNASETDEMRMGYAARYVPTRVRVYPDTESIEEFGGKISLENYGAVLVSGRDEYGYNRIRTHNMRGEPFSRS</sequence>
<comment type="cofactor">
    <cofactor evidence="1">
        <name>Fe(2+)</name>
        <dbReference type="ChEBI" id="CHEBI:29033"/>
    </cofactor>
</comment>
<accession>A0A3A8R1I8</accession>
<protein>
    <submittedName>
        <fullName evidence="2">Chlorinating enzyme</fullName>
    </submittedName>
</protein>
<dbReference type="NCBIfam" id="TIGR01762">
    <property type="entry name" value="chlorin-enz"/>
    <property type="match status" value="1"/>
</dbReference>
<dbReference type="SUPFAM" id="SSF51197">
    <property type="entry name" value="Clavaminate synthase-like"/>
    <property type="match status" value="1"/>
</dbReference>
<keyword evidence="3" id="KW-1185">Reference proteome</keyword>